<name>A0ACC1R3B4_9HYPO</name>
<comment type="caution">
    <text evidence="1">The sequence shown here is derived from an EMBL/GenBank/DDBJ whole genome shotgun (WGS) entry which is preliminary data.</text>
</comment>
<dbReference type="EMBL" id="JANAKD010000086">
    <property type="protein sequence ID" value="KAJ3497836.1"/>
    <property type="molecule type" value="Genomic_DNA"/>
</dbReference>
<evidence type="ECO:0000313" key="2">
    <source>
        <dbReference type="Proteomes" id="UP001148737"/>
    </source>
</evidence>
<proteinExistence type="predicted"/>
<organism evidence="1 2">
    <name type="scientific">Lecanicillium saksenae</name>
    <dbReference type="NCBI Taxonomy" id="468837"/>
    <lineage>
        <taxon>Eukaryota</taxon>
        <taxon>Fungi</taxon>
        <taxon>Dikarya</taxon>
        <taxon>Ascomycota</taxon>
        <taxon>Pezizomycotina</taxon>
        <taxon>Sordariomycetes</taxon>
        <taxon>Hypocreomycetidae</taxon>
        <taxon>Hypocreales</taxon>
        <taxon>Cordycipitaceae</taxon>
        <taxon>Lecanicillium</taxon>
    </lineage>
</organism>
<evidence type="ECO:0000313" key="1">
    <source>
        <dbReference type="EMBL" id="KAJ3497836.1"/>
    </source>
</evidence>
<keyword evidence="2" id="KW-1185">Reference proteome</keyword>
<dbReference type="Proteomes" id="UP001148737">
    <property type="component" value="Unassembled WGS sequence"/>
</dbReference>
<reference evidence="1" key="1">
    <citation type="submission" date="2022-07" db="EMBL/GenBank/DDBJ databases">
        <title>Genome Sequence of Lecanicillium saksenae.</title>
        <authorList>
            <person name="Buettner E."/>
        </authorList>
    </citation>
    <scope>NUCLEOTIDE SEQUENCE</scope>
    <source>
        <strain evidence="1">VT-O1</strain>
    </source>
</reference>
<accession>A0ACC1R3B4</accession>
<sequence>MVGRLTGLMDETRTATRKVKAVRQTASAQHFALEFRRIATKLAWDDESQMELFYDGLKEDMKYKLYKIDQPEAFDTFVEMAIKIDDRSYARALKPEGRDAETLSHNPGDTSQIHGSTAYEVHSSPMKLDASGDALYWCMIYNLTREAGDALVPIYMTSREAAVTEALSHRISHPPTDMSVKAAIN</sequence>
<protein>
    <submittedName>
        <fullName evidence="1">Uncharacterized protein</fullName>
    </submittedName>
</protein>
<gene>
    <name evidence="1" type="ORF">NLG97_g1591</name>
</gene>